<dbReference type="SMART" id="SM00852">
    <property type="entry name" value="MoCF_biosynth"/>
    <property type="match status" value="1"/>
</dbReference>
<feature type="domain" description="MoaB/Mog" evidence="2">
    <location>
        <begin position="172"/>
        <end position="305"/>
    </location>
</feature>
<dbReference type="SUPFAM" id="SSF53448">
    <property type="entry name" value="Nucleotide-diphospho-sugar transferases"/>
    <property type="match status" value="1"/>
</dbReference>
<evidence type="ECO:0000313" key="3">
    <source>
        <dbReference type="EMBL" id="MBB6251321.1"/>
    </source>
</evidence>
<dbReference type="CDD" id="cd04182">
    <property type="entry name" value="GT_2_like_f"/>
    <property type="match status" value="1"/>
</dbReference>
<evidence type="ECO:0000259" key="2">
    <source>
        <dbReference type="SMART" id="SM00852"/>
    </source>
</evidence>
<dbReference type="InterPro" id="IPR025877">
    <property type="entry name" value="MobA-like_NTP_Trfase"/>
</dbReference>
<protein>
    <submittedName>
        <fullName evidence="3">Molybdenum cofactor cytidylyltransferase</fullName>
        <ecNumber evidence="3">2.7.7.76</ecNumber>
    </submittedName>
</protein>
<keyword evidence="3" id="KW-0548">Nucleotidyltransferase</keyword>
<proteinExistence type="predicted"/>
<dbReference type="Pfam" id="PF12804">
    <property type="entry name" value="NTP_transf_3"/>
    <property type="match status" value="1"/>
</dbReference>
<name>A0A7X0AXW0_9PROT</name>
<dbReference type="PIRSF" id="PIRSF036626">
    <property type="entry name" value="MPTBd_MobAlike"/>
    <property type="match status" value="1"/>
</dbReference>
<comment type="caution">
    <text evidence="3">The sequence shown here is derived from an EMBL/GenBank/DDBJ whole genome shotgun (WGS) entry which is preliminary data.</text>
</comment>
<dbReference type="Gene3D" id="3.90.550.10">
    <property type="entry name" value="Spore Coat Polysaccharide Biosynthesis Protein SpsA, Chain A"/>
    <property type="match status" value="1"/>
</dbReference>
<keyword evidence="4" id="KW-1185">Reference proteome</keyword>
<dbReference type="EC" id="2.7.7.76" evidence="3"/>
<dbReference type="CDD" id="cd03522">
    <property type="entry name" value="MoeA_like"/>
    <property type="match status" value="1"/>
</dbReference>
<dbReference type="SUPFAM" id="SSF53218">
    <property type="entry name" value="Molybdenum cofactor biosynthesis proteins"/>
    <property type="match status" value="1"/>
</dbReference>
<dbReference type="Gene3D" id="3.40.980.10">
    <property type="entry name" value="MoaB/Mog-like domain"/>
    <property type="match status" value="1"/>
</dbReference>
<organism evidence="3 4">
    <name type="scientific">Nitrospirillum iridis</name>
    <dbReference type="NCBI Taxonomy" id="765888"/>
    <lineage>
        <taxon>Bacteria</taxon>
        <taxon>Pseudomonadati</taxon>
        <taxon>Pseudomonadota</taxon>
        <taxon>Alphaproteobacteria</taxon>
        <taxon>Rhodospirillales</taxon>
        <taxon>Azospirillaceae</taxon>
        <taxon>Nitrospirillum</taxon>
    </lineage>
</organism>
<dbReference type="GO" id="GO:0061602">
    <property type="term" value="F:molybdenum cofactor cytidylyltransferase activity"/>
    <property type="evidence" value="ECO:0007669"/>
    <property type="project" value="UniProtKB-EC"/>
</dbReference>
<keyword evidence="1" id="KW-0460">Magnesium</keyword>
<dbReference type="InterPro" id="IPR012184">
    <property type="entry name" value="Bifunc_Mopterin-bd"/>
</dbReference>
<sequence>MRFGPLPVADAEGALLAHGLKLGGLRYAKGRRLTAADLAALAAAGLAEVVAVRLDPGDLGEDTAATRVARAIAGPGLSITPATTGRVNLMATNPGLLLIDTPRLNRLNQVDEAVTVATAPPYTPLDGGAMAATVKIIPFAIAEDLAARVELLAREGEGPALRLAPWRGIRAGLVQTRLPGLKAATLEKTSGVTAARLAQVGGTLVAETRVAHDAAAVAGALTDLSRLALDLLLVIGASAITDRRDVLPSGIERAGGLIRHFGMPVDPGNLMLLGRLGEAPVLGLPGCARSPRVNGFDWILQRVAAGLDVTPGDIMGMGVGGLLTDIPTRPMPRLRAVTTVPAVAPVAPPVATLVLAAGSARRMGDNKLLADYAGQPLVRHAVAAAIAANPGHVTVVLGHQAPLVRAALDGLEVTFVEAVDHAQGLSASLKAGVSAVEDGVAGVLVCLGDMPRVRADTHRRLLARFTDAGARAIVVPVAEGRRGNPVLWPADLLPAMQDITGDQGARGLLATHAARVAEVPTDDGVHLDVDTPDALATLRALTPLE</sequence>
<dbReference type="PANTHER" id="PTHR43777">
    <property type="entry name" value="MOLYBDENUM COFACTOR CYTIDYLYLTRANSFERASE"/>
    <property type="match status" value="1"/>
</dbReference>
<gene>
    <name evidence="3" type="ORF">FHS74_001866</name>
</gene>
<reference evidence="3 4" key="1">
    <citation type="submission" date="2020-08" db="EMBL/GenBank/DDBJ databases">
        <title>Genomic Encyclopedia of Type Strains, Phase IV (KMG-IV): sequencing the most valuable type-strain genomes for metagenomic binning, comparative biology and taxonomic classification.</title>
        <authorList>
            <person name="Goeker M."/>
        </authorList>
    </citation>
    <scope>NUCLEOTIDE SEQUENCE [LARGE SCALE GENOMIC DNA]</scope>
    <source>
        <strain evidence="3 4">DSM 22198</strain>
    </source>
</reference>
<dbReference type="EMBL" id="JACIIZ010000004">
    <property type="protein sequence ID" value="MBB6251321.1"/>
    <property type="molecule type" value="Genomic_DNA"/>
</dbReference>
<dbReference type="Proteomes" id="UP000539175">
    <property type="component" value="Unassembled WGS sequence"/>
</dbReference>
<evidence type="ECO:0000256" key="1">
    <source>
        <dbReference type="ARBA" id="ARBA00022842"/>
    </source>
</evidence>
<dbReference type="PANTHER" id="PTHR43777:SF1">
    <property type="entry name" value="MOLYBDENUM COFACTOR CYTIDYLYLTRANSFERASE"/>
    <property type="match status" value="1"/>
</dbReference>
<dbReference type="InterPro" id="IPR029044">
    <property type="entry name" value="Nucleotide-diphossugar_trans"/>
</dbReference>
<accession>A0A7X0AXW0</accession>
<dbReference type="InterPro" id="IPR001453">
    <property type="entry name" value="MoaB/Mog_dom"/>
</dbReference>
<keyword evidence="3" id="KW-0808">Transferase</keyword>
<dbReference type="InterPro" id="IPR036425">
    <property type="entry name" value="MoaB/Mog-like_dom_sf"/>
</dbReference>
<evidence type="ECO:0000313" key="4">
    <source>
        <dbReference type="Proteomes" id="UP000539175"/>
    </source>
</evidence>
<dbReference type="AlphaFoldDB" id="A0A7X0AXW0"/>
<dbReference type="RefSeq" id="WP_184799685.1">
    <property type="nucleotide sequence ID" value="NZ_JACIIZ010000004.1"/>
</dbReference>